<comment type="catalytic activity">
    <reaction evidence="12">
        <text>a hydroperoxide + [thioredoxin]-dithiol = an alcohol + [thioredoxin]-disulfide + H2O</text>
        <dbReference type="Rhea" id="RHEA:62620"/>
        <dbReference type="Rhea" id="RHEA-COMP:10698"/>
        <dbReference type="Rhea" id="RHEA-COMP:10700"/>
        <dbReference type="ChEBI" id="CHEBI:15377"/>
        <dbReference type="ChEBI" id="CHEBI:29950"/>
        <dbReference type="ChEBI" id="CHEBI:30879"/>
        <dbReference type="ChEBI" id="CHEBI:35924"/>
        <dbReference type="ChEBI" id="CHEBI:50058"/>
        <dbReference type="EC" id="1.11.1.24"/>
    </reaction>
</comment>
<evidence type="ECO:0000259" key="15">
    <source>
        <dbReference type="PROSITE" id="PS51352"/>
    </source>
</evidence>
<evidence type="ECO:0000256" key="13">
    <source>
        <dbReference type="ARBA" id="ARBA00077538"/>
    </source>
</evidence>
<dbReference type="PANTHER" id="PTHR42801:SF23">
    <property type="entry name" value="PEROXIREDOXIN DOT5"/>
    <property type="match status" value="1"/>
</dbReference>
<keyword evidence="6" id="KW-0560">Oxidoreductase</keyword>
<evidence type="ECO:0000256" key="5">
    <source>
        <dbReference type="ARBA" id="ARBA00022862"/>
    </source>
</evidence>
<evidence type="ECO:0000256" key="10">
    <source>
        <dbReference type="ARBA" id="ARBA00032824"/>
    </source>
</evidence>
<evidence type="ECO:0000256" key="3">
    <source>
        <dbReference type="ARBA" id="ARBA00013017"/>
    </source>
</evidence>
<dbReference type="GO" id="GO:0005737">
    <property type="term" value="C:cytoplasm"/>
    <property type="evidence" value="ECO:0007669"/>
    <property type="project" value="TreeGrafter"/>
</dbReference>
<evidence type="ECO:0000256" key="6">
    <source>
        <dbReference type="ARBA" id="ARBA00023002"/>
    </source>
</evidence>
<evidence type="ECO:0000313" key="17">
    <source>
        <dbReference type="Proteomes" id="UP000235023"/>
    </source>
</evidence>
<dbReference type="InterPro" id="IPR050924">
    <property type="entry name" value="Peroxiredoxin_BCP/PrxQ"/>
</dbReference>
<gene>
    <name evidence="16" type="ORF">BDW42DRAFT_34716</name>
</gene>
<evidence type="ECO:0000256" key="2">
    <source>
        <dbReference type="ARBA" id="ARBA00011245"/>
    </source>
</evidence>
<comment type="subcellular location">
    <subcellularLocation>
        <location evidence="1">Nucleus</location>
    </subcellularLocation>
</comment>
<name>A0A2J5HF82_9EURO</name>
<dbReference type="GO" id="GO:0008379">
    <property type="term" value="F:thioredoxin peroxidase activity"/>
    <property type="evidence" value="ECO:0007669"/>
    <property type="project" value="TreeGrafter"/>
</dbReference>
<dbReference type="SUPFAM" id="SSF52833">
    <property type="entry name" value="Thioredoxin-like"/>
    <property type="match status" value="1"/>
</dbReference>
<dbReference type="CDD" id="cd03017">
    <property type="entry name" value="PRX_BCP"/>
    <property type="match status" value="1"/>
</dbReference>
<keyword evidence="8" id="KW-0539">Nucleus</keyword>
<feature type="region of interest" description="Disordered" evidence="14">
    <location>
        <begin position="1"/>
        <end position="47"/>
    </location>
</feature>
<evidence type="ECO:0000256" key="12">
    <source>
        <dbReference type="ARBA" id="ARBA00049091"/>
    </source>
</evidence>
<feature type="domain" description="Thioredoxin" evidence="15">
    <location>
        <begin position="45"/>
        <end position="201"/>
    </location>
</feature>
<protein>
    <recommendedName>
        <fullName evidence="3">thioredoxin-dependent peroxiredoxin</fullName>
        <ecNumber evidence="3">1.11.1.24</ecNumber>
    </recommendedName>
    <alternativeName>
        <fullName evidence="13">Nuclear thiol peroxidase</fullName>
    </alternativeName>
    <alternativeName>
        <fullName evidence="10">Thioredoxin peroxidase</fullName>
    </alternativeName>
</protein>
<dbReference type="PROSITE" id="PS51352">
    <property type="entry name" value="THIOREDOXIN_2"/>
    <property type="match status" value="1"/>
</dbReference>
<dbReference type="InterPro" id="IPR013766">
    <property type="entry name" value="Thioredoxin_domain"/>
</dbReference>
<dbReference type="FunFam" id="3.40.30.10:FF:000157">
    <property type="entry name" value="DOT5p Nuclear thiol peroxidase"/>
    <property type="match status" value="1"/>
</dbReference>
<evidence type="ECO:0000256" key="8">
    <source>
        <dbReference type="ARBA" id="ARBA00023242"/>
    </source>
</evidence>
<accession>A0A2J5HF82</accession>
<keyword evidence="9" id="KW-0676">Redox-active center</keyword>
<dbReference type="EC" id="1.11.1.24" evidence="3"/>
<evidence type="ECO:0000256" key="4">
    <source>
        <dbReference type="ARBA" id="ARBA00022559"/>
    </source>
</evidence>
<dbReference type="EMBL" id="KZ559644">
    <property type="protein sequence ID" value="PLN75564.1"/>
    <property type="molecule type" value="Genomic_DNA"/>
</dbReference>
<keyword evidence="7" id="KW-1015">Disulfide bond</keyword>
<evidence type="ECO:0000313" key="16">
    <source>
        <dbReference type="EMBL" id="PLN75564.1"/>
    </source>
</evidence>
<dbReference type="Gene3D" id="3.40.30.10">
    <property type="entry name" value="Glutaredoxin"/>
    <property type="match status" value="1"/>
</dbReference>
<dbReference type="Proteomes" id="UP000235023">
    <property type="component" value="Unassembled WGS sequence"/>
</dbReference>
<keyword evidence="4" id="KW-0575">Peroxidase</keyword>
<organism evidence="16 17">
    <name type="scientific">Aspergillus taichungensis</name>
    <dbReference type="NCBI Taxonomy" id="482145"/>
    <lineage>
        <taxon>Eukaryota</taxon>
        <taxon>Fungi</taxon>
        <taxon>Dikarya</taxon>
        <taxon>Ascomycota</taxon>
        <taxon>Pezizomycotina</taxon>
        <taxon>Eurotiomycetes</taxon>
        <taxon>Eurotiomycetidae</taxon>
        <taxon>Eurotiales</taxon>
        <taxon>Aspergillaceae</taxon>
        <taxon>Aspergillus</taxon>
        <taxon>Aspergillus subgen. Circumdati</taxon>
    </lineage>
</organism>
<comment type="similarity">
    <text evidence="11">Belongs to the peroxiredoxin family. BCP/PrxQ subfamily.</text>
</comment>
<dbReference type="AlphaFoldDB" id="A0A2J5HF82"/>
<dbReference type="GO" id="GO:0034599">
    <property type="term" value="P:cellular response to oxidative stress"/>
    <property type="evidence" value="ECO:0007669"/>
    <property type="project" value="TreeGrafter"/>
</dbReference>
<keyword evidence="17" id="KW-1185">Reference proteome</keyword>
<dbReference type="PANTHER" id="PTHR42801">
    <property type="entry name" value="THIOREDOXIN-DEPENDENT PEROXIDE REDUCTASE"/>
    <property type="match status" value="1"/>
</dbReference>
<comment type="subunit">
    <text evidence="2">Monomer.</text>
</comment>
<dbReference type="GO" id="GO:0005634">
    <property type="term" value="C:nucleus"/>
    <property type="evidence" value="ECO:0007669"/>
    <property type="project" value="UniProtKB-SubCell"/>
</dbReference>
<dbReference type="OrthoDB" id="338622at2759"/>
<evidence type="ECO:0000256" key="1">
    <source>
        <dbReference type="ARBA" id="ARBA00004123"/>
    </source>
</evidence>
<evidence type="ECO:0000256" key="9">
    <source>
        <dbReference type="ARBA" id="ARBA00023284"/>
    </source>
</evidence>
<proteinExistence type="inferred from homology"/>
<dbReference type="InterPro" id="IPR000866">
    <property type="entry name" value="AhpC/TSA"/>
</dbReference>
<keyword evidence="5" id="KW-0049">Antioxidant</keyword>
<evidence type="ECO:0000256" key="7">
    <source>
        <dbReference type="ARBA" id="ARBA00023157"/>
    </source>
</evidence>
<evidence type="ECO:0000256" key="14">
    <source>
        <dbReference type="SAM" id="MobiDB-lite"/>
    </source>
</evidence>
<sequence length="203" mass="21338">MVELRKRKAPAVTPAPIKKSKKTEQPTTSQKQPIGKAETASSTISRTSPKAGDVIVADSFGGEFETNEGVKTTLKSLIDTSKSGVVIFTYPRASTPGCTKQACMFRDDYQNLVSAGLSVYGLSADSPKANTTFKTKQKLPYTLLCDGASTLISALGFKKHPKGTTRGVCVIDKGGNILLLEAGGPAATLEAVQQLVPTISKSG</sequence>
<dbReference type="GO" id="GO:0045454">
    <property type="term" value="P:cell redox homeostasis"/>
    <property type="evidence" value="ECO:0007669"/>
    <property type="project" value="TreeGrafter"/>
</dbReference>
<dbReference type="InterPro" id="IPR036249">
    <property type="entry name" value="Thioredoxin-like_sf"/>
</dbReference>
<dbReference type="Pfam" id="PF00578">
    <property type="entry name" value="AhpC-TSA"/>
    <property type="match status" value="1"/>
</dbReference>
<reference evidence="17" key="1">
    <citation type="submission" date="2017-12" db="EMBL/GenBank/DDBJ databases">
        <authorList>
            <consortium name="DOE Joint Genome Institute"/>
            <person name="Mondo S.J."/>
            <person name="Kjaerbolling I."/>
            <person name="Vesth T.C."/>
            <person name="Frisvad J.C."/>
            <person name="Nybo J.L."/>
            <person name="Theobald S."/>
            <person name="Kuo A."/>
            <person name="Bowyer P."/>
            <person name="Matsuda Y."/>
            <person name="Lyhne E.K."/>
            <person name="Kogle M.E."/>
            <person name="Clum A."/>
            <person name="Lipzen A."/>
            <person name="Salamov A."/>
            <person name="Ngan C.Y."/>
            <person name="Daum C."/>
            <person name="Chiniquy J."/>
            <person name="Barry K."/>
            <person name="LaButti K."/>
            <person name="Haridas S."/>
            <person name="Simmons B.A."/>
            <person name="Magnuson J.K."/>
            <person name="Mortensen U.H."/>
            <person name="Larsen T.O."/>
            <person name="Grigoriev I.V."/>
            <person name="Baker S.E."/>
            <person name="Andersen M.R."/>
            <person name="Nordberg H.P."/>
            <person name="Cantor M.N."/>
            <person name="Hua S.X."/>
        </authorList>
    </citation>
    <scope>NUCLEOTIDE SEQUENCE [LARGE SCALE GENOMIC DNA]</scope>
    <source>
        <strain evidence="17">IBT 19404</strain>
    </source>
</reference>
<evidence type="ECO:0000256" key="11">
    <source>
        <dbReference type="ARBA" id="ARBA00038489"/>
    </source>
</evidence>